<keyword evidence="2" id="KW-0238">DNA-binding</keyword>
<dbReference type="PROSITE" id="PS50949">
    <property type="entry name" value="HTH_GNTR"/>
    <property type="match status" value="1"/>
</dbReference>
<dbReference type="SUPFAM" id="SSF46785">
    <property type="entry name" value="Winged helix' DNA-binding domain"/>
    <property type="match status" value="1"/>
</dbReference>
<dbReference type="PANTHER" id="PTHR43537:SF41">
    <property type="entry name" value="TRANSCRIPTIONAL REGULATORY PROTEIN"/>
    <property type="match status" value="1"/>
</dbReference>
<evidence type="ECO:0000313" key="6">
    <source>
        <dbReference type="Proteomes" id="UP001359886"/>
    </source>
</evidence>
<evidence type="ECO:0000259" key="4">
    <source>
        <dbReference type="PROSITE" id="PS50949"/>
    </source>
</evidence>
<dbReference type="InterPro" id="IPR008920">
    <property type="entry name" value="TF_FadR/GntR_C"/>
</dbReference>
<dbReference type="GO" id="GO:0003700">
    <property type="term" value="F:DNA-binding transcription factor activity"/>
    <property type="evidence" value="ECO:0007669"/>
    <property type="project" value="InterPro"/>
</dbReference>
<dbReference type="InterPro" id="IPR036388">
    <property type="entry name" value="WH-like_DNA-bd_sf"/>
</dbReference>
<comment type="caution">
    <text evidence="5">The sequence shown here is derived from an EMBL/GenBank/DDBJ whole genome shotgun (WGS) entry which is preliminary data.</text>
</comment>
<feature type="domain" description="HTH gntR-type" evidence="4">
    <location>
        <begin position="7"/>
        <end position="74"/>
    </location>
</feature>
<keyword evidence="6" id="KW-1185">Reference proteome</keyword>
<accession>A0AAW9RFN1</accession>
<dbReference type="SMART" id="SM00895">
    <property type="entry name" value="FCD"/>
    <property type="match status" value="1"/>
</dbReference>
<dbReference type="InterPro" id="IPR036390">
    <property type="entry name" value="WH_DNA-bd_sf"/>
</dbReference>
<gene>
    <name evidence="5" type="ORF">V3330_09120</name>
</gene>
<dbReference type="PANTHER" id="PTHR43537">
    <property type="entry name" value="TRANSCRIPTIONAL REGULATOR, GNTR FAMILY"/>
    <property type="match status" value="1"/>
</dbReference>
<dbReference type="GO" id="GO:0003677">
    <property type="term" value="F:DNA binding"/>
    <property type="evidence" value="ECO:0007669"/>
    <property type="project" value="UniProtKB-KW"/>
</dbReference>
<proteinExistence type="predicted"/>
<dbReference type="CDD" id="cd07377">
    <property type="entry name" value="WHTH_GntR"/>
    <property type="match status" value="1"/>
</dbReference>
<dbReference type="Pfam" id="PF00392">
    <property type="entry name" value="GntR"/>
    <property type="match status" value="1"/>
</dbReference>
<dbReference type="InterPro" id="IPR011711">
    <property type="entry name" value="GntR_C"/>
</dbReference>
<protein>
    <submittedName>
        <fullName evidence="5">GntR family transcriptional regulator</fullName>
    </submittedName>
</protein>
<evidence type="ECO:0000313" key="5">
    <source>
        <dbReference type="EMBL" id="MEJ8567784.1"/>
    </source>
</evidence>
<dbReference type="RefSeq" id="WP_354695108.1">
    <property type="nucleotide sequence ID" value="NZ_JAZHOG010000005.1"/>
</dbReference>
<organism evidence="5 6">
    <name type="scientific">Elongatibacter sediminis</name>
    <dbReference type="NCBI Taxonomy" id="3119006"/>
    <lineage>
        <taxon>Bacteria</taxon>
        <taxon>Pseudomonadati</taxon>
        <taxon>Pseudomonadota</taxon>
        <taxon>Gammaproteobacteria</taxon>
        <taxon>Chromatiales</taxon>
        <taxon>Wenzhouxiangellaceae</taxon>
        <taxon>Elongatibacter</taxon>
    </lineage>
</organism>
<evidence type="ECO:0000256" key="2">
    <source>
        <dbReference type="ARBA" id="ARBA00023125"/>
    </source>
</evidence>
<dbReference type="Proteomes" id="UP001359886">
    <property type="component" value="Unassembled WGS sequence"/>
</dbReference>
<evidence type="ECO:0000256" key="3">
    <source>
        <dbReference type="ARBA" id="ARBA00023163"/>
    </source>
</evidence>
<dbReference type="SUPFAM" id="SSF48008">
    <property type="entry name" value="GntR ligand-binding domain-like"/>
    <property type="match status" value="1"/>
</dbReference>
<reference evidence="5 6" key="1">
    <citation type="submission" date="2024-02" db="EMBL/GenBank/DDBJ databases">
        <title>A novel Wenzhouxiangellaceae bacterium, isolated from coastal sediments.</title>
        <authorList>
            <person name="Du Z.-J."/>
            <person name="Ye Y.-Q."/>
            <person name="Zhang X.-Y."/>
        </authorList>
    </citation>
    <scope>NUCLEOTIDE SEQUENCE [LARGE SCALE GENOMIC DNA]</scope>
    <source>
        <strain evidence="5 6">CH-27</strain>
    </source>
</reference>
<dbReference type="EMBL" id="JAZHOG010000005">
    <property type="protein sequence ID" value="MEJ8567784.1"/>
    <property type="molecule type" value="Genomic_DNA"/>
</dbReference>
<dbReference type="InterPro" id="IPR000524">
    <property type="entry name" value="Tscrpt_reg_HTH_GntR"/>
</dbReference>
<dbReference type="Gene3D" id="1.20.120.530">
    <property type="entry name" value="GntR ligand-binding domain-like"/>
    <property type="match status" value="1"/>
</dbReference>
<dbReference type="Pfam" id="PF07729">
    <property type="entry name" value="FCD"/>
    <property type="match status" value="1"/>
</dbReference>
<name>A0AAW9RFN1_9GAMM</name>
<dbReference type="SMART" id="SM00345">
    <property type="entry name" value="HTH_GNTR"/>
    <property type="match status" value="1"/>
</dbReference>
<sequence length="219" mass="25183">MAGLEKKTITTLVLEQIREMILSQKLKPGEPLRQVAIGEELNVSRIPVREALLQLEAEGLVKFTPHKGAVVTEVEPDQVEEIFDLRETLESRIFSLAFPRITTEDLEEAQGVLDRFETLLQPGADISEWSKLNWEFHEALYRPAHRKRTLQFIKMLHADCDRYLRMQISLSGSYEDADREHRQLLKLCKAGKKREAVQLLKSHIRKTGSDLVQALDRAD</sequence>
<keyword evidence="1" id="KW-0805">Transcription regulation</keyword>
<keyword evidence="3" id="KW-0804">Transcription</keyword>
<evidence type="ECO:0000256" key="1">
    <source>
        <dbReference type="ARBA" id="ARBA00023015"/>
    </source>
</evidence>
<dbReference type="Gene3D" id="1.10.10.10">
    <property type="entry name" value="Winged helix-like DNA-binding domain superfamily/Winged helix DNA-binding domain"/>
    <property type="match status" value="1"/>
</dbReference>
<dbReference type="AlphaFoldDB" id="A0AAW9RFN1"/>